<keyword evidence="5" id="KW-0378">Hydrolase</keyword>
<protein>
    <submittedName>
        <fullName evidence="9">Uncharacterized protein</fullName>
    </submittedName>
</protein>
<dbReference type="CDD" id="cd01837">
    <property type="entry name" value="SGNH_plant_lipase_like"/>
    <property type="match status" value="1"/>
</dbReference>
<evidence type="ECO:0000256" key="6">
    <source>
        <dbReference type="ARBA" id="ARBA00022963"/>
    </source>
</evidence>
<dbReference type="Gramene" id="RZC56181">
    <property type="protein sequence ID" value="RZC56181"/>
    <property type="gene ID" value="C5167_015042"/>
</dbReference>
<dbReference type="SUPFAM" id="SSF52266">
    <property type="entry name" value="SGNH hydrolase"/>
    <property type="match status" value="1"/>
</dbReference>
<feature type="chain" id="PRO_5021308475" evidence="8">
    <location>
        <begin position="24"/>
        <end position="364"/>
    </location>
</feature>
<keyword evidence="7" id="KW-0443">Lipid metabolism</keyword>
<dbReference type="GO" id="GO:0005576">
    <property type="term" value="C:extracellular region"/>
    <property type="evidence" value="ECO:0007669"/>
    <property type="project" value="UniProtKB-SubCell"/>
</dbReference>
<reference evidence="9 10" key="1">
    <citation type="journal article" date="2018" name="Science">
        <title>The opium poppy genome and morphinan production.</title>
        <authorList>
            <person name="Guo L."/>
            <person name="Winzer T."/>
            <person name="Yang X."/>
            <person name="Li Y."/>
            <person name="Ning Z."/>
            <person name="He Z."/>
            <person name="Teodor R."/>
            <person name="Lu Y."/>
            <person name="Bowser T.A."/>
            <person name="Graham I.A."/>
            <person name="Ye K."/>
        </authorList>
    </citation>
    <scope>NUCLEOTIDE SEQUENCE [LARGE SCALE GENOMIC DNA]</scope>
    <source>
        <strain evidence="10">cv. HN1</strain>
        <tissue evidence="9">Leaves</tissue>
    </source>
</reference>
<dbReference type="InterPro" id="IPR051238">
    <property type="entry name" value="GDSL_esterase/lipase"/>
</dbReference>
<comment type="similarity">
    <text evidence="2">Belongs to the 'GDSL' lipolytic enzyme family.</text>
</comment>
<dbReference type="InterPro" id="IPR001087">
    <property type="entry name" value="GDSL"/>
</dbReference>
<keyword evidence="4 8" id="KW-0732">Signal</keyword>
<gene>
    <name evidence="9" type="ORF">C5167_015042</name>
</gene>
<evidence type="ECO:0000256" key="3">
    <source>
        <dbReference type="ARBA" id="ARBA00022525"/>
    </source>
</evidence>
<dbReference type="InterPro" id="IPR008265">
    <property type="entry name" value="Lipase_GDSL_AS"/>
</dbReference>
<evidence type="ECO:0000256" key="4">
    <source>
        <dbReference type="ARBA" id="ARBA00022729"/>
    </source>
</evidence>
<dbReference type="InterPro" id="IPR036514">
    <property type="entry name" value="SGNH_hydro_sf"/>
</dbReference>
<dbReference type="Gene3D" id="3.40.50.1110">
    <property type="entry name" value="SGNH hydrolase"/>
    <property type="match status" value="1"/>
</dbReference>
<evidence type="ECO:0000256" key="2">
    <source>
        <dbReference type="ARBA" id="ARBA00008668"/>
    </source>
</evidence>
<evidence type="ECO:0000313" key="10">
    <source>
        <dbReference type="Proteomes" id="UP000316621"/>
    </source>
</evidence>
<dbReference type="GO" id="GO:0016042">
    <property type="term" value="P:lipid catabolic process"/>
    <property type="evidence" value="ECO:0007669"/>
    <property type="project" value="UniProtKB-KW"/>
</dbReference>
<evidence type="ECO:0000256" key="1">
    <source>
        <dbReference type="ARBA" id="ARBA00004613"/>
    </source>
</evidence>
<evidence type="ECO:0000256" key="8">
    <source>
        <dbReference type="SAM" id="SignalP"/>
    </source>
</evidence>
<dbReference type="PROSITE" id="PS01098">
    <property type="entry name" value="LIPASE_GDSL_SER"/>
    <property type="match status" value="1"/>
</dbReference>
<dbReference type="AlphaFoldDB" id="A0A4Y7J8C4"/>
<feature type="signal peptide" evidence="8">
    <location>
        <begin position="1"/>
        <end position="23"/>
    </location>
</feature>
<evidence type="ECO:0000313" key="9">
    <source>
        <dbReference type="EMBL" id="RZC56181.1"/>
    </source>
</evidence>
<dbReference type="Proteomes" id="UP000316621">
    <property type="component" value="Chromosome 3"/>
</dbReference>
<dbReference type="InterPro" id="IPR035669">
    <property type="entry name" value="SGNH_plant_lipase-like"/>
</dbReference>
<name>A0A4Y7J8C4_PAPSO</name>
<proteinExistence type="inferred from homology"/>
<organism evidence="9 10">
    <name type="scientific">Papaver somniferum</name>
    <name type="common">Opium poppy</name>
    <dbReference type="NCBI Taxonomy" id="3469"/>
    <lineage>
        <taxon>Eukaryota</taxon>
        <taxon>Viridiplantae</taxon>
        <taxon>Streptophyta</taxon>
        <taxon>Embryophyta</taxon>
        <taxon>Tracheophyta</taxon>
        <taxon>Spermatophyta</taxon>
        <taxon>Magnoliopsida</taxon>
        <taxon>Ranunculales</taxon>
        <taxon>Papaveraceae</taxon>
        <taxon>Papaveroideae</taxon>
        <taxon>Papaver</taxon>
    </lineage>
</organism>
<dbReference type="EMBL" id="CM010717">
    <property type="protein sequence ID" value="RZC56181.1"/>
    <property type="molecule type" value="Genomic_DNA"/>
</dbReference>
<keyword evidence="10" id="KW-1185">Reference proteome</keyword>
<dbReference type="STRING" id="3469.A0A4Y7J8C4"/>
<keyword evidence="3" id="KW-0964">Secreted</keyword>
<keyword evidence="6" id="KW-0442">Lipid degradation</keyword>
<dbReference type="OrthoDB" id="1600564at2759"/>
<dbReference type="PANTHER" id="PTHR45650">
    <property type="entry name" value="GDSL-LIKE LIPASE/ACYLHYDROLASE-RELATED"/>
    <property type="match status" value="1"/>
</dbReference>
<dbReference type="Pfam" id="PF00657">
    <property type="entry name" value="Lipase_GDSL"/>
    <property type="match status" value="1"/>
</dbReference>
<evidence type="ECO:0000256" key="5">
    <source>
        <dbReference type="ARBA" id="ARBA00022801"/>
    </source>
</evidence>
<comment type="subcellular location">
    <subcellularLocation>
        <location evidence="1">Secreted</location>
    </subcellularLocation>
</comment>
<dbReference type="PANTHER" id="PTHR45650:SF4">
    <property type="entry name" value="GDSL-LIKE LIPASE_ACYLHYDROLASE FAMILY PROTEIN, EXPRESSED"/>
    <property type="match status" value="1"/>
</dbReference>
<evidence type="ECO:0000256" key="7">
    <source>
        <dbReference type="ARBA" id="ARBA00023098"/>
    </source>
</evidence>
<dbReference type="GO" id="GO:0016298">
    <property type="term" value="F:lipase activity"/>
    <property type="evidence" value="ECO:0007669"/>
    <property type="project" value="InterPro"/>
</dbReference>
<sequence>MGSLSLYFHILVVLQCFVVLCLAKDLPAMFIFGDSLVEAGNNNYIVSLSKANYAPNGIDFGKPTGRYTNKRTIVDVIGQEFGYNYYIPPYLDPTTVGDVVLKGVNYASGGGGILNRTGYIFGGRINMDAQIDNFANTRQDIISSIGSVAASKLLEKAFVGIIMGSNDFLDNYLVPAIVGMPPETSPEEFVDSLIYTFRPQLTRLYRLGTRKIVVSNVGPIGCTPYQRDFNPPKAGDSCVESSNHLAKLFNTKLKSLIIELNSNLPGSKFLYANVYDVFNDVVVNYKSYGFENPSSGCCHLAGKHGGIVPCGPPCNVCPDRSKYVFWDAYHPSDACNVIIAQKLVNGDANAIYPMNLRQLFLSSV</sequence>
<dbReference type="OMA" id="NCATRAN"/>
<accession>A0A4Y7J8C4</accession>